<dbReference type="Proteomes" id="UP000469943">
    <property type="component" value="Unassembled WGS sequence"/>
</dbReference>
<dbReference type="Pfam" id="PF03990">
    <property type="entry name" value="DUF348"/>
    <property type="match status" value="3"/>
</dbReference>
<dbReference type="OrthoDB" id="9766277at2"/>
<dbReference type="Gene3D" id="2.20.230.10">
    <property type="entry name" value="Resuscitation-promoting factor rpfb"/>
    <property type="match status" value="1"/>
</dbReference>
<dbReference type="InterPro" id="IPR023346">
    <property type="entry name" value="Lysozyme-like_dom_sf"/>
</dbReference>
<keyword evidence="3" id="KW-0472">Membrane</keyword>
<keyword evidence="1" id="KW-0732">Signal</keyword>
<feature type="compositionally biased region" description="Low complexity" evidence="2">
    <location>
        <begin position="349"/>
        <end position="475"/>
    </location>
</feature>
<protein>
    <submittedName>
        <fullName evidence="5">DUF348 domain-containing protein</fullName>
    </submittedName>
</protein>
<dbReference type="InterPro" id="IPR007137">
    <property type="entry name" value="DUF348"/>
</dbReference>
<dbReference type="EMBL" id="WHZX01000008">
    <property type="protein sequence ID" value="NEG72430.1"/>
    <property type="molecule type" value="Genomic_DNA"/>
</dbReference>
<proteinExistence type="predicted"/>
<dbReference type="PROSITE" id="PS51109">
    <property type="entry name" value="G5"/>
    <property type="match status" value="1"/>
</dbReference>
<keyword evidence="3" id="KW-0812">Transmembrane</keyword>
<feature type="region of interest" description="Disordered" evidence="2">
    <location>
        <begin position="287"/>
        <end position="475"/>
    </location>
</feature>
<evidence type="ECO:0000256" key="3">
    <source>
        <dbReference type="SAM" id="Phobius"/>
    </source>
</evidence>
<organism evidence="5 6">
    <name type="scientific">Bifidobacterium ramosum</name>
    <dbReference type="NCBI Taxonomy" id="1798158"/>
    <lineage>
        <taxon>Bacteria</taxon>
        <taxon>Bacillati</taxon>
        <taxon>Actinomycetota</taxon>
        <taxon>Actinomycetes</taxon>
        <taxon>Bifidobacteriales</taxon>
        <taxon>Bifidobacteriaceae</taxon>
        <taxon>Bifidobacterium</taxon>
    </lineage>
</organism>
<name>A0A7K3TE73_9BIFI</name>
<comment type="caution">
    <text evidence="5">The sequence shown here is derived from an EMBL/GenBank/DDBJ whole genome shotgun (WGS) entry which is preliminary data.</text>
</comment>
<sequence length="583" mass="60206">MPMPLRRWTPQRLVMLRRIRVAASAIIVTAAAVGMFLLTARKTVAITVNGETTTVTTYAMSAQRLLASQGITIKTHDLVESSAGGDKLTDRAVVTVQSAYQTTITIDGQRVPFWTTATSAAQLLGFFEQNEAAAAKVTVDIDNVYNKLTGGLVINEDGPVTVIADGKTTEAPNGKLPAASILDAAGITVGKDDRVSVEHSDGKTILRVQRVTTKRETRTVTVPHGTQTIVDPTLQPGESEIRQEGEDGETLQTYDVTYVDGVKESETLVSETTKKIAVDTIVAVGPAQDTVNDNDSDATGDGSTADDTNGSANDTTGSTGTQSTTDGGGSSQTGTNDTDTGSGNGNTGGSTSANDGNSNSNTGNSTSGSGNTGGDTSSGTTDRTPNGGNSTDSGSDNSSGNTNSNGDGSNSSNGNTNSGNGNSNSSGNTSSGNSNSSGNTSSGNSSDSGNTNNSGNGNSNTGSGSDSGTDTDSSTTARLWHPTAAQAQTYAAGAAAQRGWTGDEWTALLKLWTRESGWQWNAENAWSHAYGIPQALPGDKMATFGTDWKNDAAVQIDWGLYYIAQRYGTPSKAWQHSETVGWY</sequence>
<feature type="compositionally biased region" description="Low complexity" evidence="2">
    <location>
        <begin position="299"/>
        <end position="325"/>
    </location>
</feature>
<reference evidence="5 6" key="1">
    <citation type="submission" date="2019-10" db="EMBL/GenBank/DDBJ databases">
        <title>Bifidobacterium from non-human primates.</title>
        <authorList>
            <person name="Modesto M."/>
        </authorList>
    </citation>
    <scope>NUCLEOTIDE SEQUENCE [LARGE SCALE GENOMIC DNA]</scope>
    <source>
        <strain evidence="5 6">TREM</strain>
    </source>
</reference>
<evidence type="ECO:0000313" key="5">
    <source>
        <dbReference type="EMBL" id="NEG72430.1"/>
    </source>
</evidence>
<evidence type="ECO:0000256" key="2">
    <source>
        <dbReference type="SAM" id="MobiDB-lite"/>
    </source>
</evidence>
<feature type="compositionally biased region" description="Low complexity" evidence="2">
    <location>
        <begin position="332"/>
        <end position="341"/>
    </location>
</feature>
<dbReference type="SMART" id="SM01208">
    <property type="entry name" value="G5"/>
    <property type="match status" value="1"/>
</dbReference>
<feature type="transmembrane region" description="Helical" evidence="3">
    <location>
        <begin position="21"/>
        <end position="40"/>
    </location>
</feature>
<evidence type="ECO:0000313" key="6">
    <source>
        <dbReference type="Proteomes" id="UP000469943"/>
    </source>
</evidence>
<dbReference type="InterPro" id="IPR011098">
    <property type="entry name" value="G5_dom"/>
</dbReference>
<keyword evidence="3" id="KW-1133">Transmembrane helix</keyword>
<dbReference type="AlphaFoldDB" id="A0A7K3TE73"/>
<accession>A0A7K3TE73</accession>
<dbReference type="SUPFAM" id="SSF53955">
    <property type="entry name" value="Lysozyme-like"/>
    <property type="match status" value="1"/>
</dbReference>
<evidence type="ECO:0000259" key="4">
    <source>
        <dbReference type="PROSITE" id="PS51109"/>
    </source>
</evidence>
<evidence type="ECO:0000256" key="1">
    <source>
        <dbReference type="ARBA" id="ARBA00022729"/>
    </source>
</evidence>
<gene>
    <name evidence="5" type="ORF">GFD24_09505</name>
</gene>
<feature type="region of interest" description="Disordered" evidence="2">
    <location>
        <begin position="227"/>
        <end position="249"/>
    </location>
</feature>
<dbReference type="Pfam" id="PF07501">
    <property type="entry name" value="G5"/>
    <property type="match status" value="1"/>
</dbReference>
<feature type="domain" description="G5" evidence="4">
    <location>
        <begin position="208"/>
        <end position="288"/>
    </location>
</feature>